<name>A0A0S4QMN1_9ACTN</name>
<dbReference type="SUPFAM" id="SSF56176">
    <property type="entry name" value="FAD-binding/transporter-associated domain-like"/>
    <property type="match status" value="1"/>
</dbReference>
<dbReference type="Pfam" id="PF01565">
    <property type="entry name" value="FAD_binding_4"/>
    <property type="match status" value="1"/>
</dbReference>
<dbReference type="GO" id="GO:0071949">
    <property type="term" value="F:FAD binding"/>
    <property type="evidence" value="ECO:0007669"/>
    <property type="project" value="InterPro"/>
</dbReference>
<evidence type="ECO:0000256" key="2">
    <source>
        <dbReference type="ARBA" id="ARBA00008000"/>
    </source>
</evidence>
<dbReference type="RefSeq" id="WP_091277708.1">
    <property type="nucleotide sequence ID" value="NZ_FAOZ01000009.1"/>
</dbReference>
<comment type="similarity">
    <text evidence="2">Belongs to the FAD-binding oxidoreductase/transferase type 4 family.</text>
</comment>
<reference evidence="8" key="1">
    <citation type="submission" date="2015-11" db="EMBL/GenBank/DDBJ databases">
        <authorList>
            <person name="Varghese N."/>
        </authorList>
    </citation>
    <scope>NUCLEOTIDE SEQUENCE [LARGE SCALE GENOMIC DNA]</scope>
    <source>
        <strain evidence="8">DSM 45899</strain>
    </source>
</reference>
<keyword evidence="8" id="KW-1185">Reference proteome</keyword>
<dbReference type="InterPro" id="IPR016164">
    <property type="entry name" value="FAD-linked_Oxase-like_C"/>
</dbReference>
<dbReference type="InterPro" id="IPR006094">
    <property type="entry name" value="Oxid_FAD_bind_N"/>
</dbReference>
<dbReference type="InterPro" id="IPR016171">
    <property type="entry name" value="Vanillyl_alc_oxidase_C-sub2"/>
</dbReference>
<dbReference type="PANTHER" id="PTHR43716:SF1">
    <property type="entry name" value="D-2-HYDROXYGLUTARATE DEHYDROGENASE, MITOCHONDRIAL"/>
    <property type="match status" value="1"/>
</dbReference>
<dbReference type="InterPro" id="IPR036318">
    <property type="entry name" value="FAD-bd_PCMH-like_sf"/>
</dbReference>
<dbReference type="InterPro" id="IPR004113">
    <property type="entry name" value="FAD-bd_oxidored_4_C"/>
</dbReference>
<dbReference type="InterPro" id="IPR051264">
    <property type="entry name" value="FAD-oxidored/transferase_4"/>
</dbReference>
<accession>A0A0S4QMN1</accession>
<dbReference type="SUPFAM" id="SSF55103">
    <property type="entry name" value="FAD-linked oxidases, C-terminal domain"/>
    <property type="match status" value="1"/>
</dbReference>
<dbReference type="Pfam" id="PF02913">
    <property type="entry name" value="FAD-oxidase_C"/>
    <property type="match status" value="1"/>
</dbReference>
<dbReference type="InterPro" id="IPR016166">
    <property type="entry name" value="FAD-bd_PCMH"/>
</dbReference>
<evidence type="ECO:0000259" key="6">
    <source>
        <dbReference type="PROSITE" id="PS51387"/>
    </source>
</evidence>
<evidence type="ECO:0000256" key="5">
    <source>
        <dbReference type="ARBA" id="ARBA00023002"/>
    </source>
</evidence>
<keyword evidence="3" id="KW-0285">Flavoprotein</keyword>
<dbReference type="GO" id="GO:0022904">
    <property type="term" value="P:respiratory electron transport chain"/>
    <property type="evidence" value="ECO:0007669"/>
    <property type="project" value="TreeGrafter"/>
</dbReference>
<keyword evidence="5" id="KW-0560">Oxidoreductase</keyword>
<dbReference type="Gene3D" id="3.30.70.2740">
    <property type="match status" value="1"/>
</dbReference>
<dbReference type="Gene3D" id="3.30.70.2190">
    <property type="match status" value="1"/>
</dbReference>
<dbReference type="PROSITE" id="PS51387">
    <property type="entry name" value="FAD_PCMH"/>
    <property type="match status" value="1"/>
</dbReference>
<dbReference type="EMBL" id="FAOZ01000009">
    <property type="protein sequence ID" value="CUU56871.1"/>
    <property type="molecule type" value="Genomic_DNA"/>
</dbReference>
<dbReference type="Gene3D" id="1.10.45.10">
    <property type="entry name" value="Vanillyl-alcohol Oxidase, Chain A, domain 4"/>
    <property type="match status" value="1"/>
</dbReference>
<evidence type="ECO:0000256" key="1">
    <source>
        <dbReference type="ARBA" id="ARBA00001974"/>
    </source>
</evidence>
<evidence type="ECO:0000313" key="8">
    <source>
        <dbReference type="Proteomes" id="UP000198802"/>
    </source>
</evidence>
<keyword evidence="4" id="KW-0274">FAD</keyword>
<dbReference type="Proteomes" id="UP000198802">
    <property type="component" value="Unassembled WGS sequence"/>
</dbReference>
<dbReference type="InterPro" id="IPR016167">
    <property type="entry name" value="FAD-bd_PCMH_sub1"/>
</dbReference>
<dbReference type="Gene3D" id="3.30.465.10">
    <property type="match status" value="1"/>
</dbReference>
<evidence type="ECO:0000313" key="7">
    <source>
        <dbReference type="EMBL" id="CUU56871.1"/>
    </source>
</evidence>
<dbReference type="InterPro" id="IPR016169">
    <property type="entry name" value="FAD-bd_PCMH_sub2"/>
</dbReference>
<organism evidence="7 8">
    <name type="scientific">Parafrankia irregularis</name>
    <dbReference type="NCBI Taxonomy" id="795642"/>
    <lineage>
        <taxon>Bacteria</taxon>
        <taxon>Bacillati</taxon>
        <taxon>Actinomycetota</taxon>
        <taxon>Actinomycetes</taxon>
        <taxon>Frankiales</taxon>
        <taxon>Frankiaceae</taxon>
        <taxon>Parafrankia</taxon>
    </lineage>
</organism>
<evidence type="ECO:0000256" key="4">
    <source>
        <dbReference type="ARBA" id="ARBA00022827"/>
    </source>
</evidence>
<gene>
    <name evidence="7" type="ORF">Ga0074812_10991</name>
</gene>
<dbReference type="PANTHER" id="PTHR43716">
    <property type="entry name" value="D-2-HYDROXYGLUTARATE DEHYDROGENASE, MITOCHONDRIAL"/>
    <property type="match status" value="1"/>
</dbReference>
<proteinExistence type="inferred from homology"/>
<evidence type="ECO:0000256" key="3">
    <source>
        <dbReference type="ARBA" id="ARBA00022630"/>
    </source>
</evidence>
<dbReference type="GO" id="GO:0016491">
    <property type="term" value="F:oxidoreductase activity"/>
    <property type="evidence" value="ECO:0007669"/>
    <property type="project" value="UniProtKB-KW"/>
</dbReference>
<comment type="cofactor">
    <cofactor evidence="1">
        <name>FAD</name>
        <dbReference type="ChEBI" id="CHEBI:57692"/>
    </cofactor>
</comment>
<protein>
    <submittedName>
        <fullName evidence="7">FAD/FMN-containing dehydrogenase</fullName>
    </submittedName>
</protein>
<feature type="domain" description="FAD-binding PCMH-type" evidence="6">
    <location>
        <begin position="49"/>
        <end position="226"/>
    </location>
</feature>
<dbReference type="AlphaFoldDB" id="A0A0S4QMN1"/>
<dbReference type="Gene3D" id="3.30.43.10">
    <property type="entry name" value="Uridine Diphospho-n-acetylenolpyruvylglucosamine Reductase, domain 2"/>
    <property type="match status" value="1"/>
</dbReference>
<sequence length="458" mass="47256">MVLPSAEESLSRPSLPAGLRQDLVDVVGAEHVLTDSRTAGYVVDWTGRYRGFASAVVRPRDTAEVCAVLALCSAAAIPVVPQGGNTGLVGGGVPRAGELVLSLGRLDSLGPVDRAAMQVTAGAGVTLAQLADAHPDLDFGVAITSRHSATVGGTIATNAGGVRVLRNGPMRAQIRGVEAVLSDGTVLSHLSGLTKDNTGYDYPSLLAGSEGTLAVVTKARLRLVPRLRDPIVAVLGLPGLAELHGLAIRALQEVPGLVSAEFFTRTGLDILLRNTDLTPPLDAPAEAYLLLEASDAGALEALAELAGNLPVAVGHGAADRARLWAYRERHPEAAGFLAPPLKLDVSVPAGRWVELATSVGDVVTAVDPGARVITFGHVADGNVHVNIAPAAEVDGRHQDAVFSYVASLGGSISAEHGIGALKADWLPLSRTAAEREIFARVRAAFDPAGILNPGILPR</sequence>